<reference evidence="3 4" key="1">
    <citation type="submission" date="2017-02" db="EMBL/GenBank/DDBJ databases">
        <authorList>
            <person name="Peterson S.W."/>
        </authorList>
    </citation>
    <scope>NUCLEOTIDE SEQUENCE [LARGE SCALE GENOMIC DNA]</scope>
    <source>
        <strain evidence="3 4">VKM Ac-2059</strain>
    </source>
</reference>
<dbReference type="InterPro" id="IPR036249">
    <property type="entry name" value="Thioredoxin-like_sf"/>
</dbReference>
<dbReference type="InterPro" id="IPR024705">
    <property type="entry name" value="Ssp411"/>
</dbReference>
<gene>
    <name evidence="3" type="ORF">SAMN06309945_0979</name>
</gene>
<feature type="compositionally biased region" description="Basic and acidic residues" evidence="1">
    <location>
        <begin position="198"/>
        <end position="207"/>
    </location>
</feature>
<feature type="domain" description="Spermatogenesis-associated protein 20-like TRX" evidence="2">
    <location>
        <begin position="2"/>
        <end position="163"/>
    </location>
</feature>
<dbReference type="AlphaFoldDB" id="A0A1T5IY64"/>
<dbReference type="GO" id="GO:0005975">
    <property type="term" value="P:carbohydrate metabolic process"/>
    <property type="evidence" value="ECO:0007669"/>
    <property type="project" value="InterPro"/>
</dbReference>
<evidence type="ECO:0000313" key="4">
    <source>
        <dbReference type="Proteomes" id="UP000190857"/>
    </source>
</evidence>
<protein>
    <recommendedName>
        <fullName evidence="2">Spermatogenesis-associated protein 20-like TRX domain-containing protein</fullName>
    </recommendedName>
</protein>
<evidence type="ECO:0000256" key="1">
    <source>
        <dbReference type="SAM" id="MobiDB-lite"/>
    </source>
</evidence>
<dbReference type="SUPFAM" id="SSF52833">
    <property type="entry name" value="Thioredoxin-like"/>
    <property type="match status" value="1"/>
</dbReference>
<organism evidence="3 4">
    <name type="scientific">Okibacterium fritillariae</name>
    <dbReference type="NCBI Taxonomy" id="123320"/>
    <lineage>
        <taxon>Bacteria</taxon>
        <taxon>Bacillati</taxon>
        <taxon>Actinomycetota</taxon>
        <taxon>Actinomycetes</taxon>
        <taxon>Micrococcales</taxon>
        <taxon>Microbacteriaceae</taxon>
        <taxon>Okibacterium</taxon>
    </lineage>
</organism>
<feature type="region of interest" description="Disordered" evidence="1">
    <location>
        <begin position="167"/>
        <end position="220"/>
    </location>
</feature>
<dbReference type="CDD" id="cd02955">
    <property type="entry name" value="SSP411"/>
    <property type="match status" value="1"/>
</dbReference>
<dbReference type="PANTHER" id="PTHR42899">
    <property type="entry name" value="SPERMATOGENESIS-ASSOCIATED PROTEIN 20"/>
    <property type="match status" value="1"/>
</dbReference>
<dbReference type="Pfam" id="PF03190">
    <property type="entry name" value="Thioredox_DsbH"/>
    <property type="match status" value="1"/>
</dbReference>
<keyword evidence="4" id="KW-1185">Reference proteome</keyword>
<dbReference type="RefSeq" id="WP_079727112.1">
    <property type="nucleotide sequence ID" value="NZ_FUZP01000001.1"/>
</dbReference>
<evidence type="ECO:0000259" key="2">
    <source>
        <dbReference type="Pfam" id="PF03190"/>
    </source>
</evidence>
<dbReference type="SUPFAM" id="SSF48208">
    <property type="entry name" value="Six-hairpin glycosidases"/>
    <property type="match status" value="1"/>
</dbReference>
<feature type="compositionally biased region" description="Low complexity" evidence="1">
    <location>
        <begin position="171"/>
        <end position="195"/>
    </location>
</feature>
<dbReference type="STRING" id="123320.SAMN06309945_0979"/>
<accession>A0A1T5IY64</accession>
<dbReference type="InterPro" id="IPR004879">
    <property type="entry name" value="Ssp411-like_TRX"/>
</dbReference>
<dbReference type="PANTHER" id="PTHR42899:SF1">
    <property type="entry name" value="SPERMATOGENESIS-ASSOCIATED PROTEIN 20"/>
    <property type="match status" value="1"/>
</dbReference>
<evidence type="ECO:0000313" key="3">
    <source>
        <dbReference type="EMBL" id="SKC44012.1"/>
    </source>
</evidence>
<dbReference type="Gene3D" id="3.40.30.10">
    <property type="entry name" value="Glutaredoxin"/>
    <property type="match status" value="1"/>
</dbReference>
<dbReference type="PIRSF" id="PIRSF006402">
    <property type="entry name" value="UCP006402_thioredoxin"/>
    <property type="match status" value="1"/>
</dbReference>
<name>A0A1T5IY64_9MICO</name>
<dbReference type="Proteomes" id="UP000190857">
    <property type="component" value="Unassembled WGS sequence"/>
</dbReference>
<dbReference type="InterPro" id="IPR008928">
    <property type="entry name" value="6-hairpin_glycosidase_sf"/>
</dbReference>
<sequence length="675" mass="71736">MTNRLATAISPYLRQHAENPVNWYPWGEEAFAEAKRRDVPLFVSIGYSTCHWCHVMARESFSDEGVAAYLDQNFVAVKVDREEHPDVDASYLAAAGAFTPNLGWPLSVFVTPDGGPFFAGTYYPPVPIEGHPSFSQVLQAVTEAWTERRNGVEETARQLTEAIRAASDMPAEQMAAADAAESTEAGEGAGTAANASDAHTDDSRTEGAVRLPAGDASSDASLRALGDDDLARAVRALAAHEDPQFGGLGTQAKFPVAPVVGFLAERADGRDLADRMLRTMASSPLRDDVEGGFFRYATQRDWSDPHYERMLYDNALLLDIYATRGAGTGTGTGTDWAREAAEGIGAFLLQVMQLPTGGFASAQDSESVIDGQRVEGGYYGLDAAERASQSAPALDEKVLTGWNGLAIGALARAGRLLGHPDWIESARWAADYLLENHVQPNGRLVRASVAEQKSDAAASLEDYGMLAGGLLELGIATGQAVYFLAARRLVDATLPADVNDPFVLPEGGDPLLGAHGLAVAGDPSEGAYPSGPTSIAQACWRLHELGAGERYRQAAERTVRRVAPLALANPVSFGATLALAERLRRPLVQLVVVVPDAAADASPFLDALATLPTSLSVAVRQSAAIELGQIGLELFAGRMALESRATAYLCQDFVCRLPVHTAEELAEGLAEESDS</sequence>
<proteinExistence type="predicted"/>
<dbReference type="EMBL" id="FUZP01000001">
    <property type="protein sequence ID" value="SKC44012.1"/>
    <property type="molecule type" value="Genomic_DNA"/>
</dbReference>